<accession>A0AAD9NF73</accession>
<gene>
    <name evidence="1" type="ORF">NP493_1259g00003</name>
</gene>
<protein>
    <submittedName>
        <fullName evidence="1">Uncharacterized protein</fullName>
    </submittedName>
</protein>
<organism evidence="1 2">
    <name type="scientific">Ridgeia piscesae</name>
    <name type="common">Tubeworm</name>
    <dbReference type="NCBI Taxonomy" id="27915"/>
    <lineage>
        <taxon>Eukaryota</taxon>
        <taxon>Metazoa</taxon>
        <taxon>Spiralia</taxon>
        <taxon>Lophotrochozoa</taxon>
        <taxon>Annelida</taxon>
        <taxon>Polychaeta</taxon>
        <taxon>Sedentaria</taxon>
        <taxon>Canalipalpata</taxon>
        <taxon>Sabellida</taxon>
        <taxon>Siboglinidae</taxon>
        <taxon>Ridgeia</taxon>
    </lineage>
</organism>
<dbReference type="AlphaFoldDB" id="A0AAD9NF73"/>
<dbReference type="GO" id="GO:0005737">
    <property type="term" value="C:cytoplasm"/>
    <property type="evidence" value="ECO:0007669"/>
    <property type="project" value="TreeGrafter"/>
</dbReference>
<name>A0AAD9NF73_RIDPI</name>
<evidence type="ECO:0000313" key="2">
    <source>
        <dbReference type="Proteomes" id="UP001209878"/>
    </source>
</evidence>
<dbReference type="PANTHER" id="PTHR16155:SF19">
    <property type="entry name" value="DED DOMAIN-CONTAINING PROTEIN"/>
    <property type="match status" value="1"/>
</dbReference>
<dbReference type="Proteomes" id="UP001209878">
    <property type="component" value="Unassembled WGS sequence"/>
</dbReference>
<evidence type="ECO:0000313" key="1">
    <source>
        <dbReference type="EMBL" id="KAK2167800.1"/>
    </source>
</evidence>
<reference evidence="1" key="1">
    <citation type="journal article" date="2023" name="Mol. Biol. Evol.">
        <title>Third-Generation Sequencing Reveals the Adaptive Role of the Epigenome in Three Deep-Sea Polychaetes.</title>
        <authorList>
            <person name="Perez M."/>
            <person name="Aroh O."/>
            <person name="Sun Y."/>
            <person name="Lan Y."/>
            <person name="Juniper S.K."/>
            <person name="Young C.R."/>
            <person name="Angers B."/>
            <person name="Qian P.Y."/>
        </authorList>
    </citation>
    <scope>NUCLEOTIDE SEQUENCE</scope>
    <source>
        <strain evidence="1">R07B-5</strain>
    </source>
</reference>
<keyword evidence="2" id="KW-1185">Reference proteome</keyword>
<proteinExistence type="predicted"/>
<sequence length="760" mass="86077">MSSVYENQQDAFKILIINAPDPNQDQESLDRFCKAVGECKWHIVLDLNEHSRSSDGIFDRVTSVFSNRTDYIALTYEQIQARLKDDDKDMVAQGKVSLWILANGCSFSKCPPSSNNFSKVLTKFGSLLDNILDKTVQRPPVICTSIALSKPARQQSKLVERINEICESANQEINYEETTFIAIHTGESVPMATLEGAPYYLPIKTSMEQLTTYFENAFGTSCKDAKYWYPGKQELCYVKRDEMAVLASCMTLYHKDIGKAPFETLKTPEEMDSLIKSTKMKFLHGEKITPEALYINETTQTFVKRKEMRELNEKVAKLLEKRGSKLERPATTFSLIHDVSGGGTTCGRYLLYALKDTYPCIEIEETNSPKVLEWLHKLYYSSKKPLLIVVDDSKVSDDEIATFVNRLNNDSIKALVVIIKPKINPKISTTRQCGTDRGFYVTSKVTDSEDLVAFRNLYDKVKDPKVKKVFLFGLLAFTEKYDKLDETVQTCYDNSDEDQQRIIRLTCLLWRYSHKATPMKALLKLMPSKDTYYDEDDLIEAMGSGKDLLVATGNGIRPAHMCIVTALMKCADEDTLTSMFVTDLKVLVEKDTAKKRASIILQAVFIERAIEEDQHWSGFVLALIRLRGTDYGASVIKQFIEPMAGTKNLLHMKALLARYLMYQLDKPEDALNMAKEALDIRPSESVVNSKIEDSSLLTTLGNLVREKVRRMFGGKPAVTKQLLNTALDDIQEAICAYQRAQSLCKGLRYNARPFVMEAKA</sequence>
<comment type="caution">
    <text evidence="1">The sequence shown here is derived from an EMBL/GenBank/DDBJ whole genome shotgun (WGS) entry which is preliminary data.</text>
</comment>
<dbReference type="EMBL" id="JAODUO010001258">
    <property type="protein sequence ID" value="KAK2167800.1"/>
    <property type="molecule type" value="Genomic_DNA"/>
</dbReference>
<dbReference type="PANTHER" id="PTHR16155">
    <property type="entry name" value="DED DOMAIN-CONTAINING PROTEIN"/>
    <property type="match status" value="1"/>
</dbReference>